<dbReference type="Proteomes" id="UP001555786">
    <property type="component" value="Unassembled WGS sequence"/>
</dbReference>
<reference evidence="2 3" key="1">
    <citation type="submission" date="2024-07" db="EMBL/GenBank/DDBJ databases">
        <title>Description of Labrys sedimenti sp. nov., isolated from a diclofenac-degrading enrichment culture.</title>
        <authorList>
            <person name="Tancsics A."/>
            <person name="Csepanyi A."/>
        </authorList>
    </citation>
    <scope>NUCLEOTIDE SEQUENCE [LARGE SCALE GENOMIC DNA]</scope>
    <source>
        <strain evidence="2 3">LMG 23578</strain>
    </source>
</reference>
<dbReference type="EMBL" id="JBFNQD010000001">
    <property type="protein sequence ID" value="MEW9304728.1"/>
    <property type="molecule type" value="Genomic_DNA"/>
</dbReference>
<feature type="compositionally biased region" description="Low complexity" evidence="1">
    <location>
        <begin position="1"/>
        <end position="21"/>
    </location>
</feature>
<evidence type="ECO:0000313" key="3">
    <source>
        <dbReference type="Proteomes" id="UP001555786"/>
    </source>
</evidence>
<name>A0ABV3PGJ0_9HYPH</name>
<protein>
    <submittedName>
        <fullName evidence="2">Uncharacterized protein</fullName>
    </submittedName>
</protein>
<accession>A0ABV3PGJ0</accession>
<dbReference type="RefSeq" id="WP_367623034.1">
    <property type="nucleotide sequence ID" value="NZ_JBFNQD010000001.1"/>
</dbReference>
<feature type="region of interest" description="Disordered" evidence="1">
    <location>
        <begin position="1"/>
        <end position="29"/>
    </location>
</feature>
<evidence type="ECO:0000313" key="2">
    <source>
        <dbReference type="EMBL" id="MEW9304728.1"/>
    </source>
</evidence>
<proteinExistence type="predicted"/>
<organism evidence="2 3">
    <name type="scientific">Labrys neptuniae</name>
    <dbReference type="NCBI Taxonomy" id="376174"/>
    <lineage>
        <taxon>Bacteria</taxon>
        <taxon>Pseudomonadati</taxon>
        <taxon>Pseudomonadota</taxon>
        <taxon>Alphaproteobacteria</taxon>
        <taxon>Hyphomicrobiales</taxon>
        <taxon>Xanthobacteraceae</taxon>
        <taxon>Labrys</taxon>
    </lineage>
</organism>
<keyword evidence="3" id="KW-1185">Reference proteome</keyword>
<evidence type="ECO:0000256" key="1">
    <source>
        <dbReference type="SAM" id="MobiDB-lite"/>
    </source>
</evidence>
<gene>
    <name evidence="2" type="ORF">ABXS05_04220</name>
</gene>
<comment type="caution">
    <text evidence="2">The sequence shown here is derived from an EMBL/GenBank/DDBJ whole genome shotgun (WGS) entry which is preliminary data.</text>
</comment>
<sequence length="71" mass="7366">MVRATAAQAGDAKAQRRAAMAPICPTPTSDGNARRIAGYLESAPPAAGLDALATEWERLDDGARICRGKAN</sequence>